<name>A0A4Y9IGX2_9BACT</name>
<keyword evidence="3 7" id="KW-0812">Transmembrane</keyword>
<evidence type="ECO:0000256" key="1">
    <source>
        <dbReference type="ARBA" id="ARBA00004141"/>
    </source>
</evidence>
<feature type="transmembrane region" description="Helical" evidence="7">
    <location>
        <begin position="93"/>
        <end position="115"/>
    </location>
</feature>
<keyword evidence="4" id="KW-0769">Symport</keyword>
<protein>
    <submittedName>
        <fullName evidence="8">Divalent metal cation transporter</fullName>
    </submittedName>
</protein>
<dbReference type="Pfam" id="PF01566">
    <property type="entry name" value="Nramp"/>
    <property type="match status" value="1"/>
</dbReference>
<comment type="subcellular location">
    <subcellularLocation>
        <location evidence="1">Membrane</location>
        <topology evidence="1">Multi-pass membrane protein</topology>
    </subcellularLocation>
</comment>
<proteinExistence type="predicted"/>
<comment type="caution">
    <text evidence="8">The sequence shown here is derived from an EMBL/GenBank/DDBJ whole genome shotgun (WGS) entry which is preliminary data.</text>
</comment>
<evidence type="ECO:0000256" key="5">
    <source>
        <dbReference type="ARBA" id="ARBA00022989"/>
    </source>
</evidence>
<evidence type="ECO:0000256" key="4">
    <source>
        <dbReference type="ARBA" id="ARBA00022847"/>
    </source>
</evidence>
<feature type="non-terminal residue" evidence="8">
    <location>
        <position position="1"/>
    </location>
</feature>
<dbReference type="NCBIfam" id="NF037982">
    <property type="entry name" value="Nramp_1"/>
    <property type="match status" value="1"/>
</dbReference>
<keyword evidence="6 7" id="KW-0472">Membrane</keyword>
<feature type="transmembrane region" description="Helical" evidence="7">
    <location>
        <begin position="5"/>
        <end position="24"/>
    </location>
</feature>
<evidence type="ECO:0000256" key="2">
    <source>
        <dbReference type="ARBA" id="ARBA00022448"/>
    </source>
</evidence>
<dbReference type="AlphaFoldDB" id="A0A4Y9IGX2"/>
<dbReference type="PANTHER" id="PTHR11706:SF33">
    <property type="entry name" value="NATURAL RESISTANCE-ASSOCIATED MACROPHAGE PROTEIN 2"/>
    <property type="match status" value="1"/>
</dbReference>
<evidence type="ECO:0000256" key="3">
    <source>
        <dbReference type="ARBA" id="ARBA00022692"/>
    </source>
</evidence>
<keyword evidence="5 7" id="KW-1133">Transmembrane helix</keyword>
<feature type="transmembrane region" description="Helical" evidence="7">
    <location>
        <begin position="44"/>
        <end position="65"/>
    </location>
</feature>
<dbReference type="GO" id="GO:0005886">
    <property type="term" value="C:plasma membrane"/>
    <property type="evidence" value="ECO:0007669"/>
    <property type="project" value="TreeGrafter"/>
</dbReference>
<dbReference type="GO" id="GO:0015086">
    <property type="term" value="F:cadmium ion transmembrane transporter activity"/>
    <property type="evidence" value="ECO:0007669"/>
    <property type="project" value="TreeGrafter"/>
</dbReference>
<dbReference type="EMBL" id="SPPK01000109">
    <property type="protein sequence ID" value="TFU85056.1"/>
    <property type="molecule type" value="Genomic_DNA"/>
</dbReference>
<dbReference type="PANTHER" id="PTHR11706">
    <property type="entry name" value="SOLUTE CARRIER PROTEIN FAMILY 11 MEMBER"/>
    <property type="match status" value="1"/>
</dbReference>
<feature type="non-terminal residue" evidence="8">
    <location>
        <position position="134"/>
    </location>
</feature>
<evidence type="ECO:0000256" key="6">
    <source>
        <dbReference type="ARBA" id="ARBA00023136"/>
    </source>
</evidence>
<dbReference type="GO" id="GO:0015293">
    <property type="term" value="F:symporter activity"/>
    <property type="evidence" value="ECO:0007669"/>
    <property type="project" value="UniProtKB-KW"/>
</dbReference>
<evidence type="ECO:0000256" key="7">
    <source>
        <dbReference type="SAM" id="Phobius"/>
    </source>
</evidence>
<dbReference type="Proteomes" id="UP000298285">
    <property type="component" value="Unassembled WGS sequence"/>
</dbReference>
<dbReference type="GO" id="GO:0034755">
    <property type="term" value="P:iron ion transmembrane transport"/>
    <property type="evidence" value="ECO:0007669"/>
    <property type="project" value="TreeGrafter"/>
</dbReference>
<accession>A0A4Y9IGX2</accession>
<dbReference type="GO" id="GO:0005384">
    <property type="term" value="F:manganese ion transmembrane transporter activity"/>
    <property type="evidence" value="ECO:0007669"/>
    <property type="project" value="TreeGrafter"/>
</dbReference>
<gene>
    <name evidence="8" type="ORF">E4T88_17655</name>
</gene>
<organism evidence="8 9">
    <name type="scientific">Dysgonomonas mossii</name>
    <dbReference type="NCBI Taxonomy" id="163665"/>
    <lineage>
        <taxon>Bacteria</taxon>
        <taxon>Pseudomonadati</taxon>
        <taxon>Bacteroidota</taxon>
        <taxon>Bacteroidia</taxon>
        <taxon>Bacteroidales</taxon>
        <taxon>Dysgonomonadaceae</taxon>
        <taxon>Dysgonomonas</taxon>
    </lineage>
</organism>
<sequence length="134" mass="14123">RPLEIAIGVMVGTIGLCYAVELAIAPVDWADAAKGLVTPRIPDAQALTIAVGIIGATVMPHALFLHSGLTQGRGSPRDDSDRRQLVRFSNREVVVALLLAGLVNMAMVIMAAAAFHAGHSEVAEIDQAYRTLTP</sequence>
<dbReference type="InterPro" id="IPR001046">
    <property type="entry name" value="NRAMP_fam"/>
</dbReference>
<evidence type="ECO:0000313" key="9">
    <source>
        <dbReference type="Proteomes" id="UP000298285"/>
    </source>
</evidence>
<evidence type="ECO:0000313" key="8">
    <source>
        <dbReference type="EMBL" id="TFU85056.1"/>
    </source>
</evidence>
<reference evidence="8 9" key="1">
    <citation type="submission" date="2019-03" db="EMBL/GenBank/DDBJ databases">
        <title>Diversity of the mouse oral microbiome.</title>
        <authorList>
            <person name="Joseph S."/>
            <person name="Aduse-Opoku J."/>
            <person name="Curtis M."/>
            <person name="Wade W."/>
            <person name="Hashim A."/>
        </authorList>
    </citation>
    <scope>NUCLEOTIDE SEQUENCE [LARGE SCALE GENOMIC DNA]</scope>
    <source>
        <strain evidence="8 9">P11</strain>
    </source>
</reference>
<keyword evidence="2" id="KW-0813">Transport</keyword>